<dbReference type="CDD" id="cd09122">
    <property type="entry name" value="PLDc_Tdp1_1"/>
    <property type="match status" value="1"/>
</dbReference>
<gene>
    <name evidence="2" type="ORF">BJX68DRAFT_242771</name>
</gene>
<dbReference type="Pfam" id="PF02809">
    <property type="entry name" value="UIM"/>
    <property type="match status" value="2"/>
</dbReference>
<keyword evidence="3" id="KW-1185">Reference proteome</keyword>
<dbReference type="PANTHER" id="PTHR12415">
    <property type="entry name" value="TYROSYL-DNA PHOSPHODIESTERASE 1"/>
    <property type="match status" value="1"/>
</dbReference>
<evidence type="ECO:0000313" key="3">
    <source>
        <dbReference type="Proteomes" id="UP001610444"/>
    </source>
</evidence>
<feature type="compositionally biased region" description="Polar residues" evidence="1">
    <location>
        <begin position="597"/>
        <end position="608"/>
    </location>
</feature>
<dbReference type="PROSITE" id="PS50330">
    <property type="entry name" value="UIM"/>
    <property type="match status" value="2"/>
</dbReference>
<protein>
    <submittedName>
        <fullName evidence="2">Phospholipase D/nuclease</fullName>
    </submittedName>
</protein>
<dbReference type="EMBL" id="JBFXLR010000040">
    <property type="protein sequence ID" value="KAL2844650.1"/>
    <property type="molecule type" value="Genomic_DNA"/>
</dbReference>
<feature type="region of interest" description="Disordered" evidence="1">
    <location>
        <begin position="597"/>
        <end position="618"/>
    </location>
</feature>
<dbReference type="Gene3D" id="3.30.870.10">
    <property type="entry name" value="Endonuclease Chain A"/>
    <property type="match status" value="2"/>
</dbReference>
<sequence length="658" mass="73329">MEPDSEDEALRAAIAASLEDVQPPVRNQANNNAKSVVDLTGDSDADDVMPTFPKSKSVIGSETSREVSVLDDAEDEDEDLERAIALSLQAAGGQDDPLVETATTPPVKEQTRVKDEVLPKNNAESFLGLDRKKMEEERLARLAKRKAEDGPGPDQRNVKHPRIEAPVQHTQASGPSSAPAIQFPEGTVKKTFAFGYRRTPEDIKIEEVLQKSNLELAVLSSFMWDMEWLFSKVDLRNTRFIMVMQAKDDATKRQYESETASMKNLRLCFPPMDGQVNCMHSKLMLLFHPGYLRIAVPTANLVPFDWGETGGIMENSVFLIDLPRRDSTVPTNDSKTNFYIDLMYFLKASTLHDNIIAKLKDFDFSKTAQFAFVHTIGGSHLGSSWKQTGYCGLGRSLEALGLKTNTPISLDYVTSSLGSIVPDFMRCIYLAAQGDSGLTELTLRTSKSLPAKDPTDPRRLITATTADEWKDRMRIYFPSQETVLRSKGGPNSAGTICFQSKWFENGKFPVQALRDCRSVRDGMVMHNKIAYVQPDKPIPLSETTECPGWVYVGSANFSESAWGRLIQDRSTKQPKLNCRNWECGVIVPVIKQKPTTTNAERITNTSAEGSSSKQVKGSGVEENTRLLDIFAGTVPVPMRVPGPRFDRTRKPWYFMEMD</sequence>
<dbReference type="GeneID" id="98156205"/>
<feature type="compositionally biased region" description="Low complexity" evidence="1">
    <location>
        <begin position="609"/>
        <end position="618"/>
    </location>
</feature>
<dbReference type="PANTHER" id="PTHR12415:SF4">
    <property type="entry name" value="TYROSYL-DNA PHOSPHODIESTERASE DOMAIN-CONTAINING PROTEIN"/>
    <property type="match status" value="1"/>
</dbReference>
<evidence type="ECO:0000256" key="1">
    <source>
        <dbReference type="SAM" id="MobiDB-lite"/>
    </source>
</evidence>
<feature type="region of interest" description="Disordered" evidence="1">
    <location>
        <begin position="18"/>
        <end position="114"/>
    </location>
</feature>
<dbReference type="SUPFAM" id="SSF56024">
    <property type="entry name" value="Phospholipase D/nuclease"/>
    <property type="match status" value="2"/>
</dbReference>
<feature type="compositionally biased region" description="Polar residues" evidence="1">
    <location>
        <begin position="25"/>
        <end position="34"/>
    </location>
</feature>
<comment type="caution">
    <text evidence="2">The sequence shown here is derived from an EMBL/GenBank/DDBJ whole genome shotgun (WGS) entry which is preliminary data.</text>
</comment>
<dbReference type="Gene3D" id="6.10.140.100">
    <property type="match status" value="1"/>
</dbReference>
<dbReference type="InterPro" id="IPR003903">
    <property type="entry name" value="UIM_dom"/>
</dbReference>
<feature type="region of interest" description="Disordered" evidence="1">
    <location>
        <begin position="142"/>
        <end position="162"/>
    </location>
</feature>
<dbReference type="SMART" id="SM00726">
    <property type="entry name" value="UIM"/>
    <property type="match status" value="2"/>
</dbReference>
<organism evidence="2 3">
    <name type="scientific">Aspergillus pseudodeflectus</name>
    <dbReference type="NCBI Taxonomy" id="176178"/>
    <lineage>
        <taxon>Eukaryota</taxon>
        <taxon>Fungi</taxon>
        <taxon>Dikarya</taxon>
        <taxon>Ascomycota</taxon>
        <taxon>Pezizomycotina</taxon>
        <taxon>Eurotiomycetes</taxon>
        <taxon>Eurotiomycetidae</taxon>
        <taxon>Eurotiales</taxon>
        <taxon>Aspergillaceae</taxon>
        <taxon>Aspergillus</taxon>
        <taxon>Aspergillus subgen. Nidulantes</taxon>
    </lineage>
</organism>
<accession>A0ABR4JX89</accession>
<dbReference type="RefSeq" id="XP_070896233.1">
    <property type="nucleotide sequence ID" value="XM_071041041.1"/>
</dbReference>
<feature type="compositionally biased region" description="Acidic residues" evidence="1">
    <location>
        <begin position="69"/>
        <end position="80"/>
    </location>
</feature>
<dbReference type="Pfam" id="PF06087">
    <property type="entry name" value="Tyr-DNA_phospho"/>
    <property type="match status" value="1"/>
</dbReference>
<name>A0ABR4JX89_9EURO</name>
<dbReference type="Proteomes" id="UP001610444">
    <property type="component" value="Unassembled WGS sequence"/>
</dbReference>
<proteinExistence type="predicted"/>
<reference evidence="2 3" key="1">
    <citation type="submission" date="2024-07" db="EMBL/GenBank/DDBJ databases">
        <title>Section-level genome sequencing and comparative genomics of Aspergillus sections Usti and Cavernicolus.</title>
        <authorList>
            <consortium name="Lawrence Berkeley National Laboratory"/>
            <person name="Nybo J.L."/>
            <person name="Vesth T.C."/>
            <person name="Theobald S."/>
            <person name="Frisvad J.C."/>
            <person name="Larsen T.O."/>
            <person name="Kjaerboelling I."/>
            <person name="Rothschild-Mancinelli K."/>
            <person name="Lyhne E.K."/>
            <person name="Kogle M.E."/>
            <person name="Barry K."/>
            <person name="Clum A."/>
            <person name="Na H."/>
            <person name="Ledsgaard L."/>
            <person name="Lin J."/>
            <person name="Lipzen A."/>
            <person name="Kuo A."/>
            <person name="Riley R."/>
            <person name="Mondo S."/>
            <person name="LaButti K."/>
            <person name="Haridas S."/>
            <person name="Pangalinan J."/>
            <person name="Salamov A.A."/>
            <person name="Simmons B.A."/>
            <person name="Magnuson J.K."/>
            <person name="Chen J."/>
            <person name="Drula E."/>
            <person name="Henrissat B."/>
            <person name="Wiebenga A."/>
            <person name="Lubbers R.J."/>
            <person name="Gomes A.C."/>
            <person name="Macurrencykelacurrency M.R."/>
            <person name="Stajich J."/>
            <person name="Grigoriev I.V."/>
            <person name="Mortensen U.H."/>
            <person name="De vries R.P."/>
            <person name="Baker S.E."/>
            <person name="Andersen M.R."/>
        </authorList>
    </citation>
    <scope>NUCLEOTIDE SEQUENCE [LARGE SCALE GENOMIC DNA]</scope>
    <source>
        <strain evidence="2 3">CBS 756.74</strain>
    </source>
</reference>
<evidence type="ECO:0000313" key="2">
    <source>
        <dbReference type="EMBL" id="KAL2844650.1"/>
    </source>
</evidence>
<dbReference type="InterPro" id="IPR010347">
    <property type="entry name" value="Tdp1"/>
</dbReference>